<sequence>MERYKDIRALALLVPQHGRFLAGCGERWRAFYRTAWIVGRGRGEGNGNRRREGRFSKGIIYQSFEIPPAFEFGEIFR</sequence>
<evidence type="ECO:0000313" key="2">
    <source>
        <dbReference type="Proteomes" id="UP001415857"/>
    </source>
</evidence>
<organism evidence="1 2">
    <name type="scientific">Liquidambar formosana</name>
    <name type="common">Formosan gum</name>
    <dbReference type="NCBI Taxonomy" id="63359"/>
    <lineage>
        <taxon>Eukaryota</taxon>
        <taxon>Viridiplantae</taxon>
        <taxon>Streptophyta</taxon>
        <taxon>Embryophyta</taxon>
        <taxon>Tracheophyta</taxon>
        <taxon>Spermatophyta</taxon>
        <taxon>Magnoliopsida</taxon>
        <taxon>eudicotyledons</taxon>
        <taxon>Gunneridae</taxon>
        <taxon>Pentapetalae</taxon>
        <taxon>Saxifragales</taxon>
        <taxon>Altingiaceae</taxon>
        <taxon>Liquidambar</taxon>
    </lineage>
</organism>
<proteinExistence type="predicted"/>
<name>A0AAP0RAC6_LIQFO</name>
<accession>A0AAP0RAC6</accession>
<protein>
    <submittedName>
        <fullName evidence="1">Uncharacterized protein</fullName>
    </submittedName>
</protein>
<dbReference type="Proteomes" id="UP001415857">
    <property type="component" value="Unassembled WGS sequence"/>
</dbReference>
<dbReference type="AlphaFoldDB" id="A0AAP0RAC6"/>
<evidence type="ECO:0000313" key="1">
    <source>
        <dbReference type="EMBL" id="KAK9273824.1"/>
    </source>
</evidence>
<gene>
    <name evidence="1" type="ORF">L1049_018635</name>
</gene>
<dbReference type="EMBL" id="JBBPBK010000012">
    <property type="protein sequence ID" value="KAK9273824.1"/>
    <property type="molecule type" value="Genomic_DNA"/>
</dbReference>
<keyword evidence="2" id="KW-1185">Reference proteome</keyword>
<comment type="caution">
    <text evidence="1">The sequence shown here is derived from an EMBL/GenBank/DDBJ whole genome shotgun (WGS) entry which is preliminary data.</text>
</comment>
<reference evidence="1 2" key="1">
    <citation type="journal article" date="2024" name="Plant J.">
        <title>Genome sequences and population genomics reveal climatic adaptation and genomic divergence between two closely related sweetgum species.</title>
        <authorList>
            <person name="Xu W.Q."/>
            <person name="Ren C.Q."/>
            <person name="Zhang X.Y."/>
            <person name="Comes H.P."/>
            <person name="Liu X.H."/>
            <person name="Li Y.G."/>
            <person name="Kettle C.J."/>
            <person name="Jalonen R."/>
            <person name="Gaisberger H."/>
            <person name="Ma Y.Z."/>
            <person name="Qiu Y.X."/>
        </authorList>
    </citation>
    <scope>NUCLEOTIDE SEQUENCE [LARGE SCALE GENOMIC DNA]</scope>
    <source>
        <strain evidence="1">Hangzhou</strain>
    </source>
</reference>